<gene>
    <name evidence="1" type="ORF">Pan14r_13660</name>
</gene>
<evidence type="ECO:0000313" key="2">
    <source>
        <dbReference type="Proteomes" id="UP000317238"/>
    </source>
</evidence>
<dbReference type="EMBL" id="SJPL01000001">
    <property type="protein sequence ID" value="TWT69082.1"/>
    <property type="molecule type" value="Genomic_DNA"/>
</dbReference>
<organism evidence="1 2">
    <name type="scientific">Crateriforma conspicua</name>
    <dbReference type="NCBI Taxonomy" id="2527996"/>
    <lineage>
        <taxon>Bacteria</taxon>
        <taxon>Pseudomonadati</taxon>
        <taxon>Planctomycetota</taxon>
        <taxon>Planctomycetia</taxon>
        <taxon>Planctomycetales</taxon>
        <taxon>Planctomycetaceae</taxon>
        <taxon>Crateriforma</taxon>
    </lineage>
</organism>
<protein>
    <submittedName>
        <fullName evidence="1">Uncharacterized protein</fullName>
    </submittedName>
</protein>
<name>A0A5C5Y6M2_9PLAN</name>
<keyword evidence="2" id="KW-1185">Reference proteome</keyword>
<comment type="caution">
    <text evidence="1">The sequence shown here is derived from an EMBL/GenBank/DDBJ whole genome shotgun (WGS) entry which is preliminary data.</text>
</comment>
<sequence length="64" mass="7261">MDVDIASLTRRVTKKNNDPGKNATSKLTRLVAIWHKIGSENLIRSLRFGRYGFTWCYPAPAVLL</sequence>
<dbReference type="AlphaFoldDB" id="A0A5C5Y6M2"/>
<reference evidence="1 2" key="1">
    <citation type="submission" date="2019-02" db="EMBL/GenBank/DDBJ databases">
        <title>Deep-cultivation of Planctomycetes and their phenomic and genomic characterization uncovers novel biology.</title>
        <authorList>
            <person name="Wiegand S."/>
            <person name="Jogler M."/>
            <person name="Boedeker C."/>
            <person name="Pinto D."/>
            <person name="Vollmers J."/>
            <person name="Rivas-Marin E."/>
            <person name="Kohn T."/>
            <person name="Peeters S.H."/>
            <person name="Heuer A."/>
            <person name="Rast P."/>
            <person name="Oberbeckmann S."/>
            <person name="Bunk B."/>
            <person name="Jeske O."/>
            <person name="Meyerdierks A."/>
            <person name="Storesund J.E."/>
            <person name="Kallscheuer N."/>
            <person name="Luecker S."/>
            <person name="Lage O.M."/>
            <person name="Pohl T."/>
            <person name="Merkel B.J."/>
            <person name="Hornburger P."/>
            <person name="Mueller R.-W."/>
            <person name="Bruemmer F."/>
            <person name="Labrenz M."/>
            <person name="Spormann A.M."/>
            <person name="Op Den Camp H."/>
            <person name="Overmann J."/>
            <person name="Amann R."/>
            <person name="Jetten M.S.M."/>
            <person name="Mascher T."/>
            <person name="Medema M.H."/>
            <person name="Devos D.P."/>
            <person name="Kaster A.-K."/>
            <person name="Ovreas L."/>
            <person name="Rohde M."/>
            <person name="Galperin M.Y."/>
            <person name="Jogler C."/>
        </authorList>
    </citation>
    <scope>NUCLEOTIDE SEQUENCE [LARGE SCALE GENOMIC DNA]</scope>
    <source>
        <strain evidence="1 2">Pan14r</strain>
    </source>
</reference>
<accession>A0A5C5Y6M2</accession>
<proteinExistence type="predicted"/>
<evidence type="ECO:0000313" key="1">
    <source>
        <dbReference type="EMBL" id="TWT69082.1"/>
    </source>
</evidence>
<dbReference type="Proteomes" id="UP000317238">
    <property type="component" value="Unassembled WGS sequence"/>
</dbReference>